<name>A0A6J6FT26_9ZZZZ</name>
<keyword evidence="1" id="KW-0812">Transmembrane</keyword>
<sequence>MGAQKVPFQAVFGPQPPGGGLGAVGVVVVGLVTQALPVQ</sequence>
<keyword evidence="1" id="KW-1133">Transmembrane helix</keyword>
<evidence type="ECO:0000313" key="2">
    <source>
        <dbReference type="EMBL" id="CAB4590789.1"/>
    </source>
</evidence>
<protein>
    <submittedName>
        <fullName evidence="2">Unannotated protein</fullName>
    </submittedName>
</protein>
<reference evidence="2" key="1">
    <citation type="submission" date="2020-05" db="EMBL/GenBank/DDBJ databases">
        <authorList>
            <person name="Chiriac C."/>
            <person name="Salcher M."/>
            <person name="Ghai R."/>
            <person name="Kavagutti S V."/>
        </authorList>
    </citation>
    <scope>NUCLEOTIDE SEQUENCE</scope>
</reference>
<proteinExistence type="predicted"/>
<evidence type="ECO:0000256" key="1">
    <source>
        <dbReference type="SAM" id="Phobius"/>
    </source>
</evidence>
<accession>A0A6J6FT26</accession>
<feature type="transmembrane region" description="Helical" evidence="1">
    <location>
        <begin position="20"/>
        <end position="38"/>
    </location>
</feature>
<keyword evidence="1" id="KW-0472">Membrane</keyword>
<dbReference type="AlphaFoldDB" id="A0A6J6FT26"/>
<gene>
    <name evidence="2" type="ORF">UFOPK1811_00153</name>
</gene>
<dbReference type="EMBL" id="CAEZUJ010000003">
    <property type="protein sequence ID" value="CAB4590789.1"/>
    <property type="molecule type" value="Genomic_DNA"/>
</dbReference>
<organism evidence="2">
    <name type="scientific">freshwater metagenome</name>
    <dbReference type="NCBI Taxonomy" id="449393"/>
    <lineage>
        <taxon>unclassified sequences</taxon>
        <taxon>metagenomes</taxon>
        <taxon>ecological metagenomes</taxon>
    </lineage>
</organism>